<reference evidence="1" key="1">
    <citation type="journal article" date="2023" name="G3 (Bethesda)">
        <title>A reference genome for the long-term kleptoplast-retaining sea slug Elysia crispata morphotype clarki.</title>
        <authorList>
            <person name="Eastman K.E."/>
            <person name="Pendleton A.L."/>
            <person name="Shaikh M.A."/>
            <person name="Suttiyut T."/>
            <person name="Ogas R."/>
            <person name="Tomko P."/>
            <person name="Gavelis G."/>
            <person name="Widhalm J.R."/>
            <person name="Wisecaver J.H."/>
        </authorList>
    </citation>
    <scope>NUCLEOTIDE SEQUENCE</scope>
    <source>
        <strain evidence="1">ECLA1</strain>
    </source>
</reference>
<dbReference type="EMBL" id="JAWDGP010006657">
    <property type="protein sequence ID" value="KAK3737351.1"/>
    <property type="molecule type" value="Genomic_DNA"/>
</dbReference>
<name>A0AAE0Y929_9GAST</name>
<organism evidence="1 2">
    <name type="scientific">Elysia crispata</name>
    <name type="common">lettuce slug</name>
    <dbReference type="NCBI Taxonomy" id="231223"/>
    <lineage>
        <taxon>Eukaryota</taxon>
        <taxon>Metazoa</taxon>
        <taxon>Spiralia</taxon>
        <taxon>Lophotrochozoa</taxon>
        <taxon>Mollusca</taxon>
        <taxon>Gastropoda</taxon>
        <taxon>Heterobranchia</taxon>
        <taxon>Euthyneura</taxon>
        <taxon>Panpulmonata</taxon>
        <taxon>Sacoglossa</taxon>
        <taxon>Placobranchoidea</taxon>
        <taxon>Plakobranchidae</taxon>
        <taxon>Elysia</taxon>
    </lineage>
</organism>
<comment type="caution">
    <text evidence="1">The sequence shown here is derived from an EMBL/GenBank/DDBJ whole genome shotgun (WGS) entry which is preliminary data.</text>
</comment>
<evidence type="ECO:0000313" key="2">
    <source>
        <dbReference type="Proteomes" id="UP001283361"/>
    </source>
</evidence>
<proteinExistence type="predicted"/>
<dbReference type="Proteomes" id="UP001283361">
    <property type="component" value="Unassembled WGS sequence"/>
</dbReference>
<keyword evidence="2" id="KW-1185">Reference proteome</keyword>
<dbReference type="AlphaFoldDB" id="A0AAE0Y929"/>
<sequence>MVLGENRIVQKLDICTALLSMVTEKFGQLPVMNSPILLSTNNSIVKITLGGTSKEHDRYRDSDIKSIHTAHPSSAAGRQLYDGIVRDLAFCRFPVFFPKTSRSQGHSF</sequence>
<evidence type="ECO:0000313" key="1">
    <source>
        <dbReference type="EMBL" id="KAK3737351.1"/>
    </source>
</evidence>
<gene>
    <name evidence="1" type="ORF">RRG08_036755</name>
</gene>
<accession>A0AAE0Y929</accession>
<protein>
    <submittedName>
        <fullName evidence="1">Uncharacterized protein</fullName>
    </submittedName>
</protein>